<reference evidence="8" key="1">
    <citation type="submission" date="2022-09" db="EMBL/GenBank/DDBJ databases">
        <title>Culturomic study of gut microbiota in children with autism spectrum disorder.</title>
        <authorList>
            <person name="Efimov B.A."/>
            <person name="Chaplin A.V."/>
            <person name="Sokolova S.R."/>
            <person name="Pikina A.P."/>
            <person name="Korzhanova M."/>
            <person name="Belova V."/>
            <person name="Korostin D."/>
        </authorList>
    </citation>
    <scope>NUCLEOTIDE SEQUENCE</scope>
    <source>
        <strain evidence="8">ASD5510</strain>
    </source>
</reference>
<name>A0A9J6QQ55_9FIRM</name>
<dbReference type="RefSeq" id="WP_269478388.1">
    <property type="nucleotide sequence ID" value="NZ_JAOSHN010000002.1"/>
</dbReference>
<dbReference type="GO" id="GO:0030976">
    <property type="term" value="F:thiamine pyrophosphate binding"/>
    <property type="evidence" value="ECO:0007669"/>
    <property type="project" value="InterPro"/>
</dbReference>
<dbReference type="Pfam" id="PF00205">
    <property type="entry name" value="TPP_enzyme_M"/>
    <property type="match status" value="1"/>
</dbReference>
<dbReference type="InterPro" id="IPR029035">
    <property type="entry name" value="DHS-like_NAD/FAD-binding_dom"/>
</dbReference>
<dbReference type="CDD" id="cd07035">
    <property type="entry name" value="TPP_PYR_POX_like"/>
    <property type="match status" value="1"/>
</dbReference>
<dbReference type="GO" id="GO:0050660">
    <property type="term" value="F:flavin adenine dinucleotide binding"/>
    <property type="evidence" value="ECO:0007669"/>
    <property type="project" value="TreeGrafter"/>
</dbReference>
<dbReference type="InterPro" id="IPR029061">
    <property type="entry name" value="THDP-binding"/>
</dbReference>
<dbReference type="SUPFAM" id="SSF52467">
    <property type="entry name" value="DHS-like NAD/FAD-binding domain"/>
    <property type="match status" value="1"/>
</dbReference>
<protein>
    <submittedName>
        <fullName evidence="8">Acetolactate synthase catalytic subunit</fullName>
    </submittedName>
</protein>
<evidence type="ECO:0000259" key="7">
    <source>
        <dbReference type="Pfam" id="PF02776"/>
    </source>
</evidence>
<proteinExistence type="inferred from homology"/>
<dbReference type="InterPro" id="IPR000399">
    <property type="entry name" value="TPP-bd_CS"/>
</dbReference>
<organism evidence="8 9">
    <name type="scientific">Hominibacterium faecale</name>
    <dbReference type="NCBI Taxonomy" id="2839743"/>
    <lineage>
        <taxon>Bacteria</taxon>
        <taxon>Bacillati</taxon>
        <taxon>Bacillota</taxon>
        <taxon>Clostridia</taxon>
        <taxon>Peptostreptococcales</taxon>
        <taxon>Anaerovoracaceae</taxon>
        <taxon>Hominibacterium</taxon>
    </lineage>
</organism>
<evidence type="ECO:0000256" key="3">
    <source>
        <dbReference type="ARBA" id="ARBA00023052"/>
    </source>
</evidence>
<comment type="similarity">
    <text evidence="2 4">Belongs to the TPP enzyme family.</text>
</comment>
<keyword evidence="9" id="KW-1185">Reference proteome</keyword>
<dbReference type="SUPFAM" id="SSF52518">
    <property type="entry name" value="Thiamin diphosphate-binding fold (THDP-binding)"/>
    <property type="match status" value="2"/>
</dbReference>
<dbReference type="GO" id="GO:0009099">
    <property type="term" value="P:L-valine biosynthetic process"/>
    <property type="evidence" value="ECO:0007669"/>
    <property type="project" value="TreeGrafter"/>
</dbReference>
<evidence type="ECO:0000313" key="8">
    <source>
        <dbReference type="EMBL" id="MCU7377564.1"/>
    </source>
</evidence>
<dbReference type="GO" id="GO:0009097">
    <property type="term" value="P:isoleucine biosynthetic process"/>
    <property type="evidence" value="ECO:0007669"/>
    <property type="project" value="TreeGrafter"/>
</dbReference>
<comment type="cofactor">
    <cofactor evidence="1">
        <name>thiamine diphosphate</name>
        <dbReference type="ChEBI" id="CHEBI:58937"/>
    </cofactor>
</comment>
<feature type="domain" description="Thiamine pyrophosphate enzyme central" evidence="5">
    <location>
        <begin position="196"/>
        <end position="335"/>
    </location>
</feature>
<evidence type="ECO:0000259" key="6">
    <source>
        <dbReference type="Pfam" id="PF02775"/>
    </source>
</evidence>
<evidence type="ECO:0000259" key="5">
    <source>
        <dbReference type="Pfam" id="PF00205"/>
    </source>
</evidence>
<comment type="caution">
    <text evidence="8">The sequence shown here is derived from an EMBL/GenBank/DDBJ whole genome shotgun (WGS) entry which is preliminary data.</text>
</comment>
<gene>
    <name evidence="8" type="ORF">OBO34_04250</name>
</gene>
<dbReference type="AlphaFoldDB" id="A0A9J6QQ55"/>
<dbReference type="InterPro" id="IPR012001">
    <property type="entry name" value="Thiamin_PyroP_enz_TPP-bd_dom"/>
</dbReference>
<dbReference type="GO" id="GO:0000287">
    <property type="term" value="F:magnesium ion binding"/>
    <property type="evidence" value="ECO:0007669"/>
    <property type="project" value="InterPro"/>
</dbReference>
<dbReference type="GO" id="GO:0005948">
    <property type="term" value="C:acetolactate synthase complex"/>
    <property type="evidence" value="ECO:0007669"/>
    <property type="project" value="TreeGrafter"/>
</dbReference>
<dbReference type="GO" id="GO:0003984">
    <property type="term" value="F:acetolactate synthase activity"/>
    <property type="evidence" value="ECO:0007669"/>
    <property type="project" value="TreeGrafter"/>
</dbReference>
<dbReference type="InterPro" id="IPR045229">
    <property type="entry name" value="TPP_enz"/>
</dbReference>
<feature type="domain" description="Thiamine pyrophosphate enzyme N-terminal TPP-binding" evidence="7">
    <location>
        <begin position="9"/>
        <end position="119"/>
    </location>
</feature>
<dbReference type="PANTHER" id="PTHR18968">
    <property type="entry name" value="THIAMINE PYROPHOSPHATE ENZYMES"/>
    <property type="match status" value="1"/>
</dbReference>
<dbReference type="PANTHER" id="PTHR18968:SF13">
    <property type="entry name" value="ACETOLACTATE SYNTHASE CATALYTIC SUBUNIT, MITOCHONDRIAL"/>
    <property type="match status" value="1"/>
</dbReference>
<dbReference type="InterPro" id="IPR012000">
    <property type="entry name" value="Thiamin_PyroP_enz_cen_dom"/>
</dbReference>
<dbReference type="Gene3D" id="3.40.50.970">
    <property type="match status" value="2"/>
</dbReference>
<dbReference type="NCBIfam" id="NF004772">
    <property type="entry name" value="PRK06112.1"/>
    <property type="match status" value="1"/>
</dbReference>
<evidence type="ECO:0000256" key="2">
    <source>
        <dbReference type="ARBA" id="ARBA00007812"/>
    </source>
</evidence>
<dbReference type="Gene3D" id="3.40.50.1220">
    <property type="entry name" value="TPP-binding domain"/>
    <property type="match status" value="1"/>
</dbReference>
<evidence type="ECO:0000313" key="9">
    <source>
        <dbReference type="Proteomes" id="UP001065549"/>
    </source>
</evidence>
<dbReference type="Proteomes" id="UP001065549">
    <property type="component" value="Unassembled WGS sequence"/>
</dbReference>
<dbReference type="Pfam" id="PF02776">
    <property type="entry name" value="TPP_enzyme_N"/>
    <property type="match status" value="1"/>
</dbReference>
<accession>A0A9J6QQ55</accession>
<sequence>MQAKELTNAERFARALKRNGVEFIFGQSNPTKIMLAAMELGIRQIGFRQENTGTYMAQAYAMASGKIPCVAAQNGPAATLLVPGLCEDYKAGHPVVAIVQEVPLHDAEKNAFQELDHEKLFEGCAKWIKKIYSQDRIEDYVDMAFTAAASGKPGPAVLLCPQDIFNDKTARPVVSPRKASLGHYPLDRMVPAQSAIQEAAKLLLNAENPLVYAGGGIFFSRAVDEIRELQDAFCLPVATTTMGKGAVDETNPLSVGVIGYYMGHRSATKFMKPLVQRSDVVLLVGNRTNQNGTDTWTLLPEDATYIHIDIDPMEIGRNYEAIRLLGDAKLTLRALIDEMKKGNAAKRQAKKAEIAAEIADGRARHQEEIKDVMCSQISPIRIERFMAELERQVADDCMVVADASFSSIWNANYITAKADREFYFPRGLAGLGWGFPMAMGCKLASPEKPVFSLSGDGGFAHTWSELETCKREGINVIAAVINNKILGYQYYAEKFKFGEVTNAVWIDTVDYAKIAESCGLKGLTIRTVEDIKPVLEEAFEAVKTETVVIDIKTETFCQPPLPMIDTLKLAELV</sequence>
<feature type="domain" description="Thiamine pyrophosphate enzyme TPP-binding" evidence="6">
    <location>
        <begin position="406"/>
        <end position="551"/>
    </location>
</feature>
<dbReference type="EMBL" id="JAOSHN010000002">
    <property type="protein sequence ID" value="MCU7377564.1"/>
    <property type="molecule type" value="Genomic_DNA"/>
</dbReference>
<evidence type="ECO:0000256" key="1">
    <source>
        <dbReference type="ARBA" id="ARBA00001964"/>
    </source>
</evidence>
<dbReference type="Pfam" id="PF02775">
    <property type="entry name" value="TPP_enzyme_C"/>
    <property type="match status" value="1"/>
</dbReference>
<keyword evidence="3 4" id="KW-0786">Thiamine pyrophosphate</keyword>
<dbReference type="InterPro" id="IPR011766">
    <property type="entry name" value="TPP_enzyme_TPP-bd"/>
</dbReference>
<evidence type="ECO:0000256" key="4">
    <source>
        <dbReference type="RuleBase" id="RU362132"/>
    </source>
</evidence>
<dbReference type="CDD" id="cd00568">
    <property type="entry name" value="TPP_enzymes"/>
    <property type="match status" value="1"/>
</dbReference>
<dbReference type="PROSITE" id="PS00187">
    <property type="entry name" value="TPP_ENZYMES"/>
    <property type="match status" value="1"/>
</dbReference>